<dbReference type="AlphaFoldDB" id="A0A8S0WHZ4"/>
<accession>A0A8S0WHZ4</accession>
<keyword evidence="5" id="KW-1185">Reference proteome</keyword>
<evidence type="ECO:0000256" key="2">
    <source>
        <dbReference type="ARBA" id="ARBA00023186"/>
    </source>
</evidence>
<dbReference type="RefSeq" id="WP_246246907.1">
    <property type="nucleotide sequence ID" value="NZ_CADCXN010000047.1"/>
</dbReference>
<name>A0A8S0WHZ4_9GAMM</name>
<dbReference type="GO" id="GO:0005737">
    <property type="term" value="C:cytoplasm"/>
    <property type="evidence" value="ECO:0007669"/>
    <property type="project" value="UniProtKB-SubCell"/>
</dbReference>
<dbReference type="PANTHER" id="PTHR33620:SF1">
    <property type="entry name" value="UREASE ACCESSORY PROTEIN F"/>
    <property type="match status" value="1"/>
</dbReference>
<keyword evidence="2 3" id="KW-0143">Chaperone</keyword>
<dbReference type="Pfam" id="PF01730">
    <property type="entry name" value="UreF"/>
    <property type="match status" value="1"/>
</dbReference>
<evidence type="ECO:0000313" key="5">
    <source>
        <dbReference type="Proteomes" id="UP000494216"/>
    </source>
</evidence>
<comment type="subunit">
    <text evidence="3">UreD, UreF and UreG form a complex that acts as a GTP-hydrolysis-dependent molecular chaperone, activating the urease apoprotein by helping to assemble the nickel containing metallocenter of UreC. The UreE protein probably delivers the nickel.</text>
</comment>
<comment type="caution">
    <text evidence="4">The sequence shown here is derived from an EMBL/GenBank/DDBJ whole genome shotgun (WGS) entry which is preliminary data.</text>
</comment>
<dbReference type="InterPro" id="IPR002639">
    <property type="entry name" value="UreF"/>
</dbReference>
<keyword evidence="1 3" id="KW-0996">Nickel insertion</keyword>
<comment type="subcellular location">
    <subcellularLocation>
        <location evidence="3">Cytoplasm</location>
    </subcellularLocation>
</comment>
<reference evidence="4 5" key="1">
    <citation type="submission" date="2020-02" db="EMBL/GenBank/DDBJ databases">
        <authorList>
            <person name="Hogendoorn C."/>
        </authorList>
    </citation>
    <scope>NUCLEOTIDE SEQUENCE [LARGE SCALE GENOMIC DNA]</scope>
    <source>
        <strain evidence="4">METHB21</strain>
    </source>
</reference>
<dbReference type="GO" id="GO:0016151">
    <property type="term" value="F:nickel cation binding"/>
    <property type="evidence" value="ECO:0007669"/>
    <property type="project" value="UniProtKB-UniRule"/>
</dbReference>
<dbReference type="EMBL" id="CADCXN010000047">
    <property type="protein sequence ID" value="CAA9890191.1"/>
    <property type="molecule type" value="Genomic_DNA"/>
</dbReference>
<evidence type="ECO:0000256" key="3">
    <source>
        <dbReference type="HAMAP-Rule" id="MF_01385"/>
    </source>
</evidence>
<dbReference type="Gene3D" id="1.10.4190.10">
    <property type="entry name" value="Urease accessory protein UreF"/>
    <property type="match status" value="1"/>
</dbReference>
<protein>
    <recommendedName>
        <fullName evidence="3">Urease accessory protein UreF</fullName>
    </recommendedName>
</protein>
<dbReference type="InterPro" id="IPR038277">
    <property type="entry name" value="UreF_sf"/>
</dbReference>
<keyword evidence="3" id="KW-0963">Cytoplasm</keyword>
<evidence type="ECO:0000256" key="1">
    <source>
        <dbReference type="ARBA" id="ARBA00022988"/>
    </source>
</evidence>
<proteinExistence type="inferred from homology"/>
<evidence type="ECO:0000313" key="4">
    <source>
        <dbReference type="EMBL" id="CAA9890191.1"/>
    </source>
</evidence>
<organism evidence="4 5">
    <name type="scientific">Candidatus Methylobacter favarea</name>
    <dbReference type="NCBI Taxonomy" id="2707345"/>
    <lineage>
        <taxon>Bacteria</taxon>
        <taxon>Pseudomonadati</taxon>
        <taxon>Pseudomonadota</taxon>
        <taxon>Gammaproteobacteria</taxon>
        <taxon>Methylococcales</taxon>
        <taxon>Methylococcaceae</taxon>
        <taxon>Methylobacter</taxon>
    </lineage>
</organism>
<dbReference type="Proteomes" id="UP000494216">
    <property type="component" value="Unassembled WGS sequence"/>
</dbReference>
<dbReference type="HAMAP" id="MF_01385">
    <property type="entry name" value="UreF"/>
    <property type="match status" value="1"/>
</dbReference>
<comment type="function">
    <text evidence="3">Required for maturation of urease via the functional incorporation of the urease nickel metallocenter.</text>
</comment>
<comment type="similarity">
    <text evidence="3">Belongs to the UreF family.</text>
</comment>
<dbReference type="PANTHER" id="PTHR33620">
    <property type="entry name" value="UREASE ACCESSORY PROTEIN F"/>
    <property type="match status" value="1"/>
</dbReference>
<dbReference type="PIRSF" id="PIRSF009467">
    <property type="entry name" value="Ureas_acces_UreF"/>
    <property type="match status" value="1"/>
</dbReference>
<gene>
    <name evidence="3 4" type="primary">ureF</name>
    <name evidence="4" type="ORF">METHB2_20022</name>
</gene>
<sequence>MTINPILPLLRLLQLASPSLPVGAYSYSQGLEWAVEDGLVTDEITVQRWISASLRQATAKLDGPILVRMHEGWQAGNLKSVRYWNDFILACRETRELQAEDQHLGMALGKVLEGLEIDWTRRWGMAECSFAAPYSLAAVEWRLSIDMMLSGYLWGRLENQVLTAMKLMPLGQRAGQRMLFELAKPIPAYIEKIVRLQDHEIGGSLPLLAIASSRHETQYSRLFRS</sequence>